<accession>A0ACB6RHB2</accession>
<dbReference type="Proteomes" id="UP000799754">
    <property type="component" value="Unassembled WGS sequence"/>
</dbReference>
<comment type="caution">
    <text evidence="1">The sequence shown here is derived from an EMBL/GenBank/DDBJ whole genome shotgun (WGS) entry which is preliminary data.</text>
</comment>
<evidence type="ECO:0000313" key="1">
    <source>
        <dbReference type="EMBL" id="KAF2621335.1"/>
    </source>
</evidence>
<evidence type="ECO:0000313" key="2">
    <source>
        <dbReference type="Proteomes" id="UP000799754"/>
    </source>
</evidence>
<organism evidence="1 2">
    <name type="scientific">Macroventuria anomochaeta</name>
    <dbReference type="NCBI Taxonomy" id="301207"/>
    <lineage>
        <taxon>Eukaryota</taxon>
        <taxon>Fungi</taxon>
        <taxon>Dikarya</taxon>
        <taxon>Ascomycota</taxon>
        <taxon>Pezizomycotina</taxon>
        <taxon>Dothideomycetes</taxon>
        <taxon>Pleosporomycetidae</taxon>
        <taxon>Pleosporales</taxon>
        <taxon>Pleosporineae</taxon>
        <taxon>Didymellaceae</taxon>
        <taxon>Macroventuria</taxon>
    </lineage>
</organism>
<gene>
    <name evidence="1" type="ORF">BU25DRAFT_354681</name>
</gene>
<protein>
    <submittedName>
        <fullName evidence="1">Uncharacterized protein</fullName>
    </submittedName>
</protein>
<keyword evidence="2" id="KW-1185">Reference proteome</keyword>
<feature type="non-terminal residue" evidence="1">
    <location>
        <position position="83"/>
    </location>
</feature>
<sequence>MRAFGAEISGDRVPGGELSVRQRDSIVSKAEAGCTTKELAEEFSCSRRTIQKTIQRYNMTGNNQSKPRPGQPPRISRRERRYL</sequence>
<proteinExistence type="predicted"/>
<name>A0ACB6RHB2_9PLEO</name>
<reference evidence="1" key="1">
    <citation type="journal article" date="2020" name="Stud. Mycol.">
        <title>101 Dothideomycetes genomes: a test case for predicting lifestyles and emergence of pathogens.</title>
        <authorList>
            <person name="Haridas S."/>
            <person name="Albert R."/>
            <person name="Binder M."/>
            <person name="Bloem J."/>
            <person name="Labutti K."/>
            <person name="Salamov A."/>
            <person name="Andreopoulos B."/>
            <person name="Baker S."/>
            <person name="Barry K."/>
            <person name="Bills G."/>
            <person name="Bluhm B."/>
            <person name="Cannon C."/>
            <person name="Castanera R."/>
            <person name="Culley D."/>
            <person name="Daum C."/>
            <person name="Ezra D."/>
            <person name="Gonzalez J."/>
            <person name="Henrissat B."/>
            <person name="Kuo A."/>
            <person name="Liang C."/>
            <person name="Lipzen A."/>
            <person name="Lutzoni F."/>
            <person name="Magnuson J."/>
            <person name="Mondo S."/>
            <person name="Nolan M."/>
            <person name="Ohm R."/>
            <person name="Pangilinan J."/>
            <person name="Park H.-J."/>
            <person name="Ramirez L."/>
            <person name="Alfaro M."/>
            <person name="Sun H."/>
            <person name="Tritt A."/>
            <person name="Yoshinaga Y."/>
            <person name="Zwiers L.-H."/>
            <person name="Turgeon B."/>
            <person name="Goodwin S."/>
            <person name="Spatafora J."/>
            <person name="Crous P."/>
            <person name="Grigoriev I."/>
        </authorList>
    </citation>
    <scope>NUCLEOTIDE SEQUENCE</scope>
    <source>
        <strain evidence="1">CBS 525.71</strain>
    </source>
</reference>
<dbReference type="EMBL" id="MU006757">
    <property type="protein sequence ID" value="KAF2621335.1"/>
    <property type="molecule type" value="Genomic_DNA"/>
</dbReference>